<protein>
    <submittedName>
        <fullName evidence="2">Uncharacterized protein</fullName>
    </submittedName>
</protein>
<evidence type="ECO:0000313" key="3">
    <source>
        <dbReference type="Proteomes" id="UP000250043"/>
    </source>
</evidence>
<proteinExistence type="predicted"/>
<evidence type="ECO:0000313" key="2">
    <source>
        <dbReference type="EMBL" id="OCH87940.1"/>
    </source>
</evidence>
<name>A0A8E2DH99_9APHY</name>
<feature type="region of interest" description="Disordered" evidence="1">
    <location>
        <begin position="89"/>
        <end position="131"/>
    </location>
</feature>
<keyword evidence="3" id="KW-1185">Reference proteome</keyword>
<dbReference type="AlphaFoldDB" id="A0A8E2DH99"/>
<dbReference type="EMBL" id="KV722467">
    <property type="protein sequence ID" value="OCH87940.1"/>
    <property type="molecule type" value="Genomic_DNA"/>
</dbReference>
<accession>A0A8E2DH99</accession>
<gene>
    <name evidence="2" type="ORF">OBBRIDRAFT_117501</name>
</gene>
<reference evidence="2 3" key="1">
    <citation type="submission" date="2016-07" db="EMBL/GenBank/DDBJ databases">
        <title>Draft genome of the white-rot fungus Obba rivulosa 3A-2.</title>
        <authorList>
            <consortium name="DOE Joint Genome Institute"/>
            <person name="Miettinen O."/>
            <person name="Riley R."/>
            <person name="Acob R."/>
            <person name="Barry K."/>
            <person name="Cullen D."/>
            <person name="De Vries R."/>
            <person name="Hainaut M."/>
            <person name="Hatakka A."/>
            <person name="Henrissat B."/>
            <person name="Hilden K."/>
            <person name="Kuo R."/>
            <person name="Labutti K."/>
            <person name="Lipzen A."/>
            <person name="Makela M.R."/>
            <person name="Sandor L."/>
            <person name="Spatafora J.W."/>
            <person name="Grigoriev I.V."/>
            <person name="Hibbett D.S."/>
        </authorList>
    </citation>
    <scope>NUCLEOTIDE SEQUENCE [LARGE SCALE GENOMIC DNA]</scope>
    <source>
        <strain evidence="2 3">3A-2</strain>
    </source>
</reference>
<organism evidence="2 3">
    <name type="scientific">Obba rivulosa</name>
    <dbReference type="NCBI Taxonomy" id="1052685"/>
    <lineage>
        <taxon>Eukaryota</taxon>
        <taxon>Fungi</taxon>
        <taxon>Dikarya</taxon>
        <taxon>Basidiomycota</taxon>
        <taxon>Agaricomycotina</taxon>
        <taxon>Agaricomycetes</taxon>
        <taxon>Polyporales</taxon>
        <taxon>Gelatoporiaceae</taxon>
        <taxon>Obba</taxon>
    </lineage>
</organism>
<sequence>MASLGGRRERSASRPPIASAVYCRPRRRTCVSPSRSLEAHRWLRLPSRAERALLTSTFRAYMRKGLLAHQLYCAAARFARRLYARTRPALATSRKPSLRPPARTLDARTPTDAASARTRLPRTPHRSLLTR</sequence>
<dbReference type="Proteomes" id="UP000250043">
    <property type="component" value="Unassembled WGS sequence"/>
</dbReference>
<evidence type="ECO:0000256" key="1">
    <source>
        <dbReference type="SAM" id="MobiDB-lite"/>
    </source>
</evidence>